<dbReference type="EMBL" id="ML170170">
    <property type="protein sequence ID" value="TDL23452.1"/>
    <property type="molecule type" value="Genomic_DNA"/>
</dbReference>
<feature type="domain" description="WSC" evidence="4">
    <location>
        <begin position="147"/>
        <end position="240"/>
    </location>
</feature>
<organism evidence="5 6">
    <name type="scientific">Rickenella mellea</name>
    <dbReference type="NCBI Taxonomy" id="50990"/>
    <lineage>
        <taxon>Eukaryota</taxon>
        <taxon>Fungi</taxon>
        <taxon>Dikarya</taxon>
        <taxon>Basidiomycota</taxon>
        <taxon>Agaricomycotina</taxon>
        <taxon>Agaricomycetes</taxon>
        <taxon>Hymenochaetales</taxon>
        <taxon>Rickenellaceae</taxon>
        <taxon>Rickenella</taxon>
    </lineage>
</organism>
<reference evidence="5 6" key="1">
    <citation type="submission" date="2018-06" db="EMBL/GenBank/DDBJ databases">
        <title>A transcriptomic atlas of mushroom development highlights an independent origin of complex multicellularity.</title>
        <authorList>
            <consortium name="DOE Joint Genome Institute"/>
            <person name="Krizsan K."/>
            <person name="Almasi E."/>
            <person name="Merenyi Z."/>
            <person name="Sahu N."/>
            <person name="Viragh M."/>
            <person name="Koszo T."/>
            <person name="Mondo S."/>
            <person name="Kiss B."/>
            <person name="Balint B."/>
            <person name="Kues U."/>
            <person name="Barry K."/>
            <person name="Hegedus J.C."/>
            <person name="Henrissat B."/>
            <person name="Johnson J."/>
            <person name="Lipzen A."/>
            <person name="Ohm R."/>
            <person name="Nagy I."/>
            <person name="Pangilinan J."/>
            <person name="Yan J."/>
            <person name="Xiong Y."/>
            <person name="Grigoriev I.V."/>
            <person name="Hibbett D.S."/>
            <person name="Nagy L.G."/>
        </authorList>
    </citation>
    <scope>NUCLEOTIDE SEQUENCE [LARGE SCALE GENOMIC DNA]</scope>
    <source>
        <strain evidence="5 6">SZMC22713</strain>
    </source>
</reference>
<evidence type="ECO:0000256" key="3">
    <source>
        <dbReference type="SAM" id="SignalP"/>
    </source>
</evidence>
<dbReference type="InterPro" id="IPR014756">
    <property type="entry name" value="Ig_E-set"/>
</dbReference>
<dbReference type="InterPro" id="IPR011043">
    <property type="entry name" value="Gal_Oxase/kelch_b-propeller"/>
</dbReference>
<feature type="domain" description="WSC" evidence="4">
    <location>
        <begin position="501"/>
        <end position="595"/>
    </location>
</feature>
<dbReference type="VEuPathDB" id="FungiDB:BD410DRAFT_838937"/>
<keyword evidence="6" id="KW-1185">Reference proteome</keyword>
<evidence type="ECO:0000313" key="6">
    <source>
        <dbReference type="Proteomes" id="UP000294933"/>
    </source>
</evidence>
<dbReference type="Gene3D" id="2.60.40.10">
    <property type="entry name" value="Immunoglobulins"/>
    <property type="match status" value="1"/>
</dbReference>
<dbReference type="InterPro" id="IPR037293">
    <property type="entry name" value="Gal_Oxidase_central_sf"/>
</dbReference>
<evidence type="ECO:0000313" key="5">
    <source>
        <dbReference type="EMBL" id="TDL23452.1"/>
    </source>
</evidence>
<feature type="signal peptide" evidence="3">
    <location>
        <begin position="1"/>
        <end position="20"/>
    </location>
</feature>
<proteinExistence type="predicted"/>
<feature type="region of interest" description="Disordered" evidence="2">
    <location>
        <begin position="332"/>
        <end position="373"/>
    </location>
</feature>
<dbReference type="SUPFAM" id="SSF50965">
    <property type="entry name" value="Galactose oxidase, central domain"/>
    <property type="match status" value="1"/>
</dbReference>
<accession>A0A4Y7Q8L7</accession>
<evidence type="ECO:0000259" key="4">
    <source>
        <dbReference type="PROSITE" id="PS51212"/>
    </source>
</evidence>
<evidence type="ECO:0000256" key="1">
    <source>
        <dbReference type="ARBA" id="ARBA00022729"/>
    </source>
</evidence>
<evidence type="ECO:0000256" key="2">
    <source>
        <dbReference type="SAM" id="MobiDB-lite"/>
    </source>
</evidence>
<name>A0A4Y7Q8L7_9AGAM</name>
<dbReference type="AlphaFoldDB" id="A0A4Y7Q8L7"/>
<gene>
    <name evidence="5" type="ORF">BD410DRAFT_838937</name>
</gene>
<feature type="compositionally biased region" description="Low complexity" evidence="2">
    <location>
        <begin position="345"/>
        <end position="373"/>
    </location>
</feature>
<dbReference type="Gene3D" id="2.130.10.80">
    <property type="entry name" value="Galactose oxidase/kelch, beta-propeller"/>
    <property type="match status" value="1"/>
</dbReference>
<dbReference type="Pfam" id="PF09118">
    <property type="entry name" value="GO-like_E_set"/>
    <property type="match status" value="1"/>
</dbReference>
<dbReference type="OrthoDB" id="2019572at2759"/>
<dbReference type="Proteomes" id="UP000294933">
    <property type="component" value="Unassembled WGS sequence"/>
</dbReference>
<protein>
    <recommendedName>
        <fullName evidence="4">WSC domain-containing protein</fullName>
    </recommendedName>
</protein>
<dbReference type="InterPro" id="IPR009880">
    <property type="entry name" value="Glyoxal_oxidase_N"/>
</dbReference>
<dbReference type="PROSITE" id="PS51212">
    <property type="entry name" value="WSC"/>
    <property type="match status" value="6"/>
</dbReference>
<sequence>MLRLFSNALVLASTIALTEATPSIPLSRRDLTIPATLPGSWQSQGCWTDTVASRTLSSSATTDTTGMTIEKCISFCGAYSYAGVEYSQECYCGNSPLAGSAAAAAGDCNMPCKGNANEPCGGPNRLNLFYSGVAPSSGPVTPLSVGQWLSQGCYTDNVNARTLPTQMGVNGNVSVETCVQACGANNFTIAGVEYAQECYCGNSFQNGGVPATDGGCTMTCVGNSTEYCGGPNRLNVYELSPWIPQGCYTDNVQARSLANRVNVNGNFTIPACLAACQSQKFTLAGVEYADECYCDNQIENGGAPATDNCNMPCAGDATTICGGPNRLNLYKLNGTIPTPTPTPTPTQSQSQSQTQSQSATATQSGTSTGPTTVPSAGLWQSLGCYNDTQAARTLTVGQGVNGQVTVESCTTACANNGYPLAGVEYAAECYCGTQISNYGAPATDGCTMACQGNANELCGGPNRLNVYNYTGTLSTTPVTTNPGNGGAGTTVSPVTSGLQTPWGYSGCYVDNANGRILSVELPDNPSVTVESCIQSCSAQNFTVAGLEYSVQCFCDNNVINGGTLLPNPSTCNMACGGNSTEACGGPNRMSIYSASTNITVLPVAQTQKTNLPGQWQYVGCLAEPGAQRVFPYQLILQRNNSATTCLSQCQAYGYPAAGMEYGDECYCGDVSDIAANGGSNATEADCSFSCSGDPIHICGGAQRMSLYEWQGTPLYTWNQPANTGHYEFLIGGLVVPLIATLGVNNKVTFVEKFGTGPPNSTGAYELDYTLANDFNHAWRTMHVKSDVFCSAGLTLPDKKGRQINVGGWSLDSTYGVRLYMPDGSPGVNGTNDWQENFNEVALQRGRWYPSAMIMANGSVLVVGGEQGSNGAPEPTLEILPNPAGGRYLTMDWLQRTDPLNLYPFLAVLPGGGVLVIYYNEARILDGGSFNTIKQLPNVPGAVNNFLGGRTYPLEGTAVLHPQHAPYTDPLTVMTCGGSIPGPAIALDNCVSITPEVDNAQWVIERMPSKRVMTCMTALPDGTFLILNGAQQGVAGFGLATEPNLQALLYDPSKPVGQRISILGTTIVDRLYHSEAILLHDGRVLVSGSDPEDTRFPQEYRIEVYVPPYLTTGLTQPTFAISNTDWAYNGQYTITITSNPNGGQIRVSLLGAVSSTHGNSMGQRTLFPAVTCAGNTCQITAPPNAHVCPPGWFQLFVLDGSNTPSYSHWVRIGGDPAGLGNWPNFPDFTLPGV</sequence>
<feature type="domain" description="WSC" evidence="4">
    <location>
        <begin position="241"/>
        <end position="333"/>
    </location>
</feature>
<dbReference type="PANTHER" id="PTHR32208">
    <property type="entry name" value="SECRETED PROTEIN-RELATED"/>
    <property type="match status" value="1"/>
</dbReference>
<feature type="domain" description="WSC" evidence="4">
    <location>
        <begin position="378"/>
        <end position="470"/>
    </location>
</feature>
<feature type="chain" id="PRO_5021294479" description="WSC domain-containing protein" evidence="3">
    <location>
        <begin position="21"/>
        <end position="1232"/>
    </location>
</feature>
<dbReference type="InterPro" id="IPR002889">
    <property type="entry name" value="WSC_carb-bd"/>
</dbReference>
<dbReference type="InterPro" id="IPR013783">
    <property type="entry name" value="Ig-like_fold"/>
</dbReference>
<feature type="domain" description="WSC" evidence="4">
    <location>
        <begin position="40"/>
        <end position="132"/>
    </location>
</feature>
<feature type="domain" description="WSC" evidence="4">
    <location>
        <begin position="614"/>
        <end position="710"/>
    </location>
</feature>
<dbReference type="CDD" id="cd02851">
    <property type="entry name" value="E_set_GO_C"/>
    <property type="match status" value="1"/>
</dbReference>
<keyword evidence="1 3" id="KW-0732">Signal</keyword>
<dbReference type="Pfam" id="PF07250">
    <property type="entry name" value="Glyoxal_oxid_N"/>
    <property type="match status" value="1"/>
</dbReference>
<dbReference type="PANTHER" id="PTHR32208:SF105">
    <property type="entry name" value="COPPER RADICAL OXIDASE"/>
    <property type="match status" value="1"/>
</dbReference>
<dbReference type="STRING" id="50990.A0A4Y7Q8L7"/>
<dbReference type="SUPFAM" id="SSF81296">
    <property type="entry name" value="E set domains"/>
    <property type="match status" value="1"/>
</dbReference>
<dbReference type="Pfam" id="PF01822">
    <property type="entry name" value="WSC"/>
    <property type="match status" value="6"/>
</dbReference>
<dbReference type="InterPro" id="IPR015202">
    <property type="entry name" value="GO-like_E_set"/>
</dbReference>
<dbReference type="SMART" id="SM00321">
    <property type="entry name" value="WSC"/>
    <property type="match status" value="6"/>
</dbReference>